<evidence type="ECO:0000313" key="2">
    <source>
        <dbReference type="EMBL" id="GJS56170.1"/>
    </source>
</evidence>
<accession>A0ABQ4WTF5</accession>
<protein>
    <submittedName>
        <fullName evidence="2">Uncharacterized protein</fullName>
    </submittedName>
</protein>
<organism evidence="2 3">
    <name type="scientific">Tanacetum coccineum</name>
    <dbReference type="NCBI Taxonomy" id="301880"/>
    <lineage>
        <taxon>Eukaryota</taxon>
        <taxon>Viridiplantae</taxon>
        <taxon>Streptophyta</taxon>
        <taxon>Embryophyta</taxon>
        <taxon>Tracheophyta</taxon>
        <taxon>Spermatophyta</taxon>
        <taxon>Magnoliopsida</taxon>
        <taxon>eudicotyledons</taxon>
        <taxon>Gunneridae</taxon>
        <taxon>Pentapetalae</taxon>
        <taxon>asterids</taxon>
        <taxon>campanulids</taxon>
        <taxon>Asterales</taxon>
        <taxon>Asteraceae</taxon>
        <taxon>Asteroideae</taxon>
        <taxon>Anthemideae</taxon>
        <taxon>Anthemidinae</taxon>
        <taxon>Tanacetum</taxon>
    </lineage>
</organism>
<feature type="region of interest" description="Disordered" evidence="1">
    <location>
        <begin position="1"/>
        <end position="44"/>
    </location>
</feature>
<evidence type="ECO:0000313" key="3">
    <source>
        <dbReference type="Proteomes" id="UP001151760"/>
    </source>
</evidence>
<feature type="compositionally biased region" description="Basic and acidic residues" evidence="1">
    <location>
        <begin position="31"/>
        <end position="44"/>
    </location>
</feature>
<gene>
    <name evidence="2" type="ORF">Tco_0629532</name>
</gene>
<proteinExistence type="predicted"/>
<sequence length="125" mass="13995">MKTYDAKSLDNVSESDHLSFFNGNRSQNPNDEGRNSLVDDAHFDDQSPFEGIQIDIGSSPTFSNDMIDQDNIVQTHGVRRSSRPFKMPAKFNDFIVGSNVSCVDALCDNNWIKVANNDIEALKHD</sequence>
<comment type="caution">
    <text evidence="2">The sequence shown here is derived from an EMBL/GenBank/DDBJ whole genome shotgun (WGS) entry which is preliminary data.</text>
</comment>
<reference evidence="2" key="1">
    <citation type="journal article" date="2022" name="Int. J. Mol. Sci.">
        <title>Draft Genome of Tanacetum Coccineum: Genomic Comparison of Closely Related Tanacetum-Family Plants.</title>
        <authorList>
            <person name="Yamashiro T."/>
            <person name="Shiraishi A."/>
            <person name="Nakayama K."/>
            <person name="Satake H."/>
        </authorList>
    </citation>
    <scope>NUCLEOTIDE SEQUENCE</scope>
</reference>
<evidence type="ECO:0000256" key="1">
    <source>
        <dbReference type="SAM" id="MobiDB-lite"/>
    </source>
</evidence>
<keyword evidence="3" id="KW-1185">Reference proteome</keyword>
<name>A0ABQ4WTF5_9ASTR</name>
<dbReference type="EMBL" id="BQNB010008918">
    <property type="protein sequence ID" value="GJS56170.1"/>
    <property type="molecule type" value="Genomic_DNA"/>
</dbReference>
<reference evidence="2" key="2">
    <citation type="submission" date="2022-01" db="EMBL/GenBank/DDBJ databases">
        <authorList>
            <person name="Yamashiro T."/>
            <person name="Shiraishi A."/>
            <person name="Satake H."/>
            <person name="Nakayama K."/>
        </authorList>
    </citation>
    <scope>NUCLEOTIDE SEQUENCE</scope>
</reference>
<dbReference type="Proteomes" id="UP001151760">
    <property type="component" value="Unassembled WGS sequence"/>
</dbReference>
<feature type="compositionally biased region" description="Polar residues" evidence="1">
    <location>
        <begin position="21"/>
        <end position="30"/>
    </location>
</feature>